<dbReference type="PRINTS" id="PR00385">
    <property type="entry name" value="P450"/>
</dbReference>
<keyword evidence="4 5" id="KW-0408">Iron</keyword>
<evidence type="ECO:0000313" key="9">
    <source>
        <dbReference type="Proteomes" id="UP000179627"/>
    </source>
</evidence>
<reference evidence="9" key="1">
    <citation type="submission" date="2016-07" db="EMBL/GenBank/DDBJ databases">
        <title>Sequence Frankia sp. strain CcI1.17.</title>
        <authorList>
            <person name="Ghodhbane-Gtari F."/>
            <person name="Swanson E."/>
            <person name="Gueddou A."/>
            <person name="Morris K."/>
            <person name="Hezbri K."/>
            <person name="Ktari A."/>
            <person name="Nouioui I."/>
            <person name="Abebe-Akele F."/>
            <person name="Simpson S."/>
            <person name="Thomas K."/>
            <person name="Gtari M."/>
            <person name="Tisa L.S."/>
            <person name="Hurst S."/>
        </authorList>
    </citation>
    <scope>NUCLEOTIDE SEQUENCE [LARGE SCALE GENOMIC DNA]</scope>
    <source>
        <strain evidence="9">Cc1.17</strain>
    </source>
</reference>
<feature type="region of interest" description="Disordered" evidence="7">
    <location>
        <begin position="1"/>
        <end position="21"/>
    </location>
</feature>
<dbReference type="InterPro" id="IPR017972">
    <property type="entry name" value="Cyt_P450_CS"/>
</dbReference>
<accession>A0A1S1QPD1</accession>
<sequence>MTPPRLSKPPPHSVDEVPGPPGGPFVAVLRMRRDPLARFTELHQRYGPLVRLVRRPVSLFLVSDPDAIADILVGGSRAYGKGAVMHGPGSWTHLVQPLRMLLGDGLLTSTGESHLRQRRLMQPLFHKQRIAGYGEQFVALAAAATESWQDGQLMNVHAEMTELTLAIVARTLFDVDISDHVVDVVRAALDETMAGSAPQEASGLGLGHVDRFPLPAARRRRATTTALDETVYELIAERRAAGASGNDLLSLLLAVQDADTGERMDDTHIRDEAVTLLLAGHETTANALTWTFHLLGAAPDVASRLRAELDTVLGDRPPTVADLPRLVYANAVLRESMRLYPPVWAMVRHLLEDRVVAGYLLPAESTLVLGQWVMHRDERWWPEPERFDPGRWLDPATAAGRPRFAYFPFGGGTRQCIGTSFAITEGVLTLATIAREWSLTPAPDVRVRPEPSFTLRPRGGVPMIAHRRRDRRDSARAGGSQG</sequence>
<dbReference type="Proteomes" id="UP000179627">
    <property type="component" value="Unassembled WGS sequence"/>
</dbReference>
<gene>
    <name evidence="8" type="ORF">CC117_19485</name>
</gene>
<evidence type="ECO:0000256" key="1">
    <source>
        <dbReference type="ARBA" id="ARBA00001971"/>
    </source>
</evidence>
<dbReference type="CDD" id="cd20620">
    <property type="entry name" value="CYP132-like"/>
    <property type="match status" value="1"/>
</dbReference>
<keyword evidence="6" id="KW-0503">Monooxygenase</keyword>
<dbReference type="SUPFAM" id="SSF48264">
    <property type="entry name" value="Cytochrome P450"/>
    <property type="match status" value="1"/>
</dbReference>
<dbReference type="PANTHER" id="PTHR24305:SF166">
    <property type="entry name" value="CYTOCHROME P450 12A4, MITOCHONDRIAL-RELATED"/>
    <property type="match status" value="1"/>
</dbReference>
<dbReference type="EMBL" id="MBLM01000121">
    <property type="protein sequence ID" value="OHV35426.1"/>
    <property type="molecule type" value="Genomic_DNA"/>
</dbReference>
<dbReference type="Gene3D" id="1.10.630.10">
    <property type="entry name" value="Cytochrome P450"/>
    <property type="match status" value="1"/>
</dbReference>
<evidence type="ECO:0000256" key="3">
    <source>
        <dbReference type="ARBA" id="ARBA00022723"/>
    </source>
</evidence>
<dbReference type="GO" id="GO:0004497">
    <property type="term" value="F:monooxygenase activity"/>
    <property type="evidence" value="ECO:0007669"/>
    <property type="project" value="UniProtKB-KW"/>
</dbReference>
<feature type="region of interest" description="Disordered" evidence="7">
    <location>
        <begin position="450"/>
        <end position="482"/>
    </location>
</feature>
<dbReference type="InterPro" id="IPR050121">
    <property type="entry name" value="Cytochrome_P450_monoxygenase"/>
</dbReference>
<name>A0A1S1QPD1_9ACTN</name>
<organism evidence="8 9">
    <name type="scientific">Parafrankia colletiae</name>
    <dbReference type="NCBI Taxonomy" id="573497"/>
    <lineage>
        <taxon>Bacteria</taxon>
        <taxon>Bacillati</taxon>
        <taxon>Actinomycetota</taxon>
        <taxon>Actinomycetes</taxon>
        <taxon>Frankiales</taxon>
        <taxon>Frankiaceae</taxon>
        <taxon>Parafrankia</taxon>
    </lineage>
</organism>
<evidence type="ECO:0000256" key="2">
    <source>
        <dbReference type="ARBA" id="ARBA00010617"/>
    </source>
</evidence>
<feature type="binding site" description="axial binding residue" evidence="5">
    <location>
        <position position="416"/>
    </location>
    <ligand>
        <name>heme</name>
        <dbReference type="ChEBI" id="CHEBI:30413"/>
    </ligand>
    <ligandPart>
        <name>Fe</name>
        <dbReference type="ChEBI" id="CHEBI:18248"/>
    </ligandPart>
</feature>
<dbReference type="GO" id="GO:0016705">
    <property type="term" value="F:oxidoreductase activity, acting on paired donors, with incorporation or reduction of molecular oxygen"/>
    <property type="evidence" value="ECO:0007669"/>
    <property type="project" value="InterPro"/>
</dbReference>
<keyword evidence="9" id="KW-1185">Reference proteome</keyword>
<dbReference type="PROSITE" id="PS00086">
    <property type="entry name" value="CYTOCHROME_P450"/>
    <property type="match status" value="1"/>
</dbReference>
<comment type="similarity">
    <text evidence="2 6">Belongs to the cytochrome P450 family.</text>
</comment>
<dbReference type="InterPro" id="IPR001128">
    <property type="entry name" value="Cyt_P450"/>
</dbReference>
<evidence type="ECO:0000256" key="7">
    <source>
        <dbReference type="SAM" id="MobiDB-lite"/>
    </source>
</evidence>
<dbReference type="GO" id="GO:0020037">
    <property type="term" value="F:heme binding"/>
    <property type="evidence" value="ECO:0007669"/>
    <property type="project" value="InterPro"/>
</dbReference>
<dbReference type="OrthoDB" id="4746309at2"/>
<evidence type="ECO:0000256" key="6">
    <source>
        <dbReference type="RuleBase" id="RU000461"/>
    </source>
</evidence>
<evidence type="ECO:0000256" key="5">
    <source>
        <dbReference type="PIRSR" id="PIRSR602403-1"/>
    </source>
</evidence>
<dbReference type="PRINTS" id="PR00465">
    <property type="entry name" value="EP450IV"/>
</dbReference>
<keyword evidence="6" id="KW-0560">Oxidoreductase</keyword>
<protein>
    <submittedName>
        <fullName evidence="8">Cytochrome P450</fullName>
    </submittedName>
</protein>
<keyword evidence="5 6" id="KW-0349">Heme</keyword>
<dbReference type="Pfam" id="PF00067">
    <property type="entry name" value="p450"/>
    <property type="match status" value="1"/>
</dbReference>
<comment type="caution">
    <text evidence="8">The sequence shown here is derived from an EMBL/GenBank/DDBJ whole genome shotgun (WGS) entry which is preliminary data.</text>
</comment>
<dbReference type="InterPro" id="IPR002403">
    <property type="entry name" value="Cyt_P450_E_grp-IV"/>
</dbReference>
<keyword evidence="3 5" id="KW-0479">Metal-binding</keyword>
<comment type="cofactor">
    <cofactor evidence="1 5">
        <name>heme</name>
        <dbReference type="ChEBI" id="CHEBI:30413"/>
    </cofactor>
</comment>
<proteinExistence type="inferred from homology"/>
<dbReference type="AlphaFoldDB" id="A0A1S1QPD1"/>
<dbReference type="InterPro" id="IPR036396">
    <property type="entry name" value="Cyt_P450_sf"/>
</dbReference>
<evidence type="ECO:0000313" key="8">
    <source>
        <dbReference type="EMBL" id="OHV35426.1"/>
    </source>
</evidence>
<evidence type="ECO:0000256" key="4">
    <source>
        <dbReference type="ARBA" id="ARBA00023004"/>
    </source>
</evidence>
<dbReference type="PANTHER" id="PTHR24305">
    <property type="entry name" value="CYTOCHROME P450"/>
    <property type="match status" value="1"/>
</dbReference>
<dbReference type="GO" id="GO:0005506">
    <property type="term" value="F:iron ion binding"/>
    <property type="evidence" value="ECO:0007669"/>
    <property type="project" value="InterPro"/>
</dbReference>